<evidence type="ECO:0000256" key="1">
    <source>
        <dbReference type="SAM" id="Phobius"/>
    </source>
</evidence>
<proteinExistence type="predicted"/>
<name>A0A8H4RT90_9HELO</name>
<feature type="transmembrane region" description="Helical" evidence="1">
    <location>
        <begin position="12"/>
        <end position="30"/>
    </location>
</feature>
<dbReference type="OrthoDB" id="5599753at2759"/>
<keyword evidence="3" id="KW-1185">Reference proteome</keyword>
<keyword evidence="1" id="KW-0812">Transmembrane</keyword>
<evidence type="ECO:0000313" key="2">
    <source>
        <dbReference type="EMBL" id="KAF4635198.1"/>
    </source>
</evidence>
<keyword evidence="1" id="KW-0472">Membrane</keyword>
<protein>
    <submittedName>
        <fullName evidence="2">Uncharacterized protein</fullName>
    </submittedName>
</protein>
<accession>A0A8H4RT90</accession>
<gene>
    <name evidence="2" type="ORF">G7Y89_g2907</name>
</gene>
<sequence length="235" mass="26102">MSHYISHLTKHPKLLASAVIIGTPIAYLFYTHRSLSKKVHHASRKGLLTATTAQTIASIPSSVLSSDLPMYHDTSTKAVPKSLLPAMGQRELLTTYLRHNMCLFSTGTLQAWALYFMSTPKERGSFAPEYLQKLNFEKGDLVIGVHRVLIRTDGNVEFDLKPFGAIQGGRLSISVQESGDEYVFMNETVMWKNAGEKGIMPLESAFGKFLHESLSWWLLNVGTNFLVGLGGRKSL</sequence>
<comment type="caution">
    <text evidence="2">The sequence shown here is derived from an EMBL/GenBank/DDBJ whole genome shotgun (WGS) entry which is preliminary data.</text>
</comment>
<dbReference type="Proteomes" id="UP000566819">
    <property type="component" value="Unassembled WGS sequence"/>
</dbReference>
<evidence type="ECO:0000313" key="3">
    <source>
        <dbReference type="Proteomes" id="UP000566819"/>
    </source>
</evidence>
<reference evidence="2 3" key="1">
    <citation type="submission" date="2020-03" db="EMBL/GenBank/DDBJ databases">
        <title>Draft Genome Sequence of Cudoniella acicularis.</title>
        <authorList>
            <person name="Buettner E."/>
            <person name="Kellner H."/>
        </authorList>
    </citation>
    <scope>NUCLEOTIDE SEQUENCE [LARGE SCALE GENOMIC DNA]</scope>
    <source>
        <strain evidence="2 3">DSM 108380</strain>
    </source>
</reference>
<keyword evidence="1" id="KW-1133">Transmembrane helix</keyword>
<organism evidence="2 3">
    <name type="scientific">Cudoniella acicularis</name>
    <dbReference type="NCBI Taxonomy" id="354080"/>
    <lineage>
        <taxon>Eukaryota</taxon>
        <taxon>Fungi</taxon>
        <taxon>Dikarya</taxon>
        <taxon>Ascomycota</taxon>
        <taxon>Pezizomycotina</taxon>
        <taxon>Leotiomycetes</taxon>
        <taxon>Helotiales</taxon>
        <taxon>Tricladiaceae</taxon>
        <taxon>Cudoniella</taxon>
    </lineage>
</organism>
<dbReference type="EMBL" id="JAAMPI010000135">
    <property type="protein sequence ID" value="KAF4635198.1"/>
    <property type="molecule type" value="Genomic_DNA"/>
</dbReference>
<dbReference type="AlphaFoldDB" id="A0A8H4RT90"/>